<protein>
    <submittedName>
        <fullName evidence="1">Uncharacterized protein</fullName>
    </submittedName>
</protein>
<reference evidence="1" key="1">
    <citation type="submission" date="2015-10" db="EMBL/GenBank/DDBJ databases">
        <authorList>
            <person name="Gilbert D.G."/>
        </authorList>
    </citation>
    <scope>NUCLEOTIDE SEQUENCE</scope>
</reference>
<proteinExistence type="predicted"/>
<gene>
    <name evidence="1" type="ORF">MGWOODY_Clf129</name>
</gene>
<accession>A0A170QBD0</accession>
<dbReference type="EMBL" id="FAXA01000476">
    <property type="protein sequence ID" value="CUV03763.1"/>
    <property type="molecule type" value="Genomic_DNA"/>
</dbReference>
<sequence>MYIQGAFKYAVYVAQDFTILWNQGQKKAGQAQTKRVSKQV</sequence>
<dbReference type="AlphaFoldDB" id="A0A170QBD0"/>
<organism evidence="1">
    <name type="scientific">hydrothermal vent metagenome</name>
    <dbReference type="NCBI Taxonomy" id="652676"/>
    <lineage>
        <taxon>unclassified sequences</taxon>
        <taxon>metagenomes</taxon>
        <taxon>ecological metagenomes</taxon>
    </lineage>
</organism>
<evidence type="ECO:0000313" key="1">
    <source>
        <dbReference type="EMBL" id="CUV03763.1"/>
    </source>
</evidence>
<name>A0A170QBD0_9ZZZZ</name>